<dbReference type="GO" id="GO:0140359">
    <property type="term" value="F:ABC-type transporter activity"/>
    <property type="evidence" value="ECO:0007669"/>
    <property type="project" value="InterPro"/>
</dbReference>
<keyword evidence="1" id="KW-0813">Transport</keyword>
<dbReference type="AlphaFoldDB" id="A0A8J4SLN9"/>
<accession>A0A8J4SLN9</accession>
<gene>
    <name evidence="4" type="ORF">PHET_09995</name>
</gene>
<dbReference type="Pfam" id="PF00005">
    <property type="entry name" value="ABC_tran"/>
    <property type="match status" value="1"/>
</dbReference>
<dbReference type="InterPro" id="IPR027417">
    <property type="entry name" value="P-loop_NTPase"/>
</dbReference>
<dbReference type="OrthoDB" id="6139986at2759"/>
<sequence>MQAPTSGWARVVGYDVQRQLEQVRNHLGFCPQCNVLFDQLTVAEHIHFYASLRGIPNDQIKLEIEHLLDVLGFKDKRDCRNKTLSGEQKLSVAIAFVGNTSAVFLDEPIVGVDPYSRRSIWDLVMKLKAGRTIILAPGCVFELHRAHSQEIGIL</sequence>
<evidence type="ECO:0000313" key="4">
    <source>
        <dbReference type="EMBL" id="KAF5397067.1"/>
    </source>
</evidence>
<protein>
    <submittedName>
        <fullName evidence="4">Retinal-specific ATP-binding cassette transporter</fullName>
    </submittedName>
</protein>
<dbReference type="Proteomes" id="UP000748531">
    <property type="component" value="Unassembled WGS sequence"/>
</dbReference>
<dbReference type="InterPro" id="IPR003439">
    <property type="entry name" value="ABC_transporter-like_ATP-bd"/>
</dbReference>
<keyword evidence="5" id="KW-1185">Reference proteome</keyword>
<dbReference type="GO" id="GO:0016020">
    <property type="term" value="C:membrane"/>
    <property type="evidence" value="ECO:0007669"/>
    <property type="project" value="InterPro"/>
</dbReference>
<evidence type="ECO:0000256" key="2">
    <source>
        <dbReference type="ARBA" id="ARBA00022737"/>
    </source>
</evidence>
<keyword evidence="4" id="KW-0067">ATP-binding</keyword>
<comment type="caution">
    <text evidence="4">The sequence shown here is derived from an EMBL/GenBank/DDBJ whole genome shotgun (WGS) entry which is preliminary data.</text>
</comment>
<keyword evidence="2" id="KW-0677">Repeat</keyword>
<evidence type="ECO:0000313" key="5">
    <source>
        <dbReference type="Proteomes" id="UP000748531"/>
    </source>
</evidence>
<dbReference type="PANTHER" id="PTHR19229">
    <property type="entry name" value="ATP-BINDING CASSETTE TRANSPORTER SUBFAMILY A ABCA"/>
    <property type="match status" value="1"/>
</dbReference>
<dbReference type="SUPFAM" id="SSF52540">
    <property type="entry name" value="P-loop containing nucleoside triphosphate hydrolases"/>
    <property type="match status" value="1"/>
</dbReference>
<name>A0A8J4SLN9_9TREM</name>
<dbReference type="GO" id="GO:0005319">
    <property type="term" value="F:lipid transporter activity"/>
    <property type="evidence" value="ECO:0007669"/>
    <property type="project" value="TreeGrafter"/>
</dbReference>
<dbReference type="GO" id="GO:0005524">
    <property type="term" value="F:ATP binding"/>
    <property type="evidence" value="ECO:0007669"/>
    <property type="project" value="UniProtKB-KW"/>
</dbReference>
<dbReference type="EMBL" id="LUCH01006830">
    <property type="protein sequence ID" value="KAF5397067.1"/>
    <property type="molecule type" value="Genomic_DNA"/>
</dbReference>
<reference evidence="4" key="1">
    <citation type="submission" date="2019-05" db="EMBL/GenBank/DDBJ databases">
        <title>Annotation for the trematode Paragonimus heterotremus.</title>
        <authorList>
            <person name="Choi Y.-J."/>
        </authorList>
    </citation>
    <scope>NUCLEOTIDE SEQUENCE</scope>
    <source>
        <strain evidence="4">LC</strain>
    </source>
</reference>
<organism evidence="4 5">
    <name type="scientific">Paragonimus heterotremus</name>
    <dbReference type="NCBI Taxonomy" id="100268"/>
    <lineage>
        <taxon>Eukaryota</taxon>
        <taxon>Metazoa</taxon>
        <taxon>Spiralia</taxon>
        <taxon>Lophotrochozoa</taxon>
        <taxon>Platyhelminthes</taxon>
        <taxon>Trematoda</taxon>
        <taxon>Digenea</taxon>
        <taxon>Plagiorchiida</taxon>
        <taxon>Troglotremata</taxon>
        <taxon>Troglotrematidae</taxon>
        <taxon>Paragonimus</taxon>
    </lineage>
</organism>
<dbReference type="GO" id="GO:0016887">
    <property type="term" value="F:ATP hydrolysis activity"/>
    <property type="evidence" value="ECO:0007669"/>
    <property type="project" value="InterPro"/>
</dbReference>
<dbReference type="PANTHER" id="PTHR19229:SF36">
    <property type="entry name" value="ATP-BINDING CASSETTE SUB-FAMILY A MEMBER 2"/>
    <property type="match status" value="1"/>
</dbReference>
<evidence type="ECO:0000259" key="3">
    <source>
        <dbReference type="Pfam" id="PF00005"/>
    </source>
</evidence>
<proteinExistence type="predicted"/>
<dbReference type="Gene3D" id="3.40.50.300">
    <property type="entry name" value="P-loop containing nucleotide triphosphate hydrolases"/>
    <property type="match status" value="1"/>
</dbReference>
<dbReference type="InterPro" id="IPR026082">
    <property type="entry name" value="ABCA"/>
</dbReference>
<feature type="domain" description="ABC transporter" evidence="3">
    <location>
        <begin position="3"/>
        <end position="109"/>
    </location>
</feature>
<keyword evidence="4" id="KW-0547">Nucleotide-binding</keyword>
<evidence type="ECO:0000256" key="1">
    <source>
        <dbReference type="ARBA" id="ARBA00022448"/>
    </source>
</evidence>